<dbReference type="RefSeq" id="WP_353531492.1">
    <property type="nucleotide sequence ID" value="NZ_JBBMEX010000016.1"/>
</dbReference>
<dbReference type="Gene3D" id="1.20.1050.90">
    <property type="entry name" value="RecF/RecN/SMC, N-terminal domain"/>
    <property type="match status" value="1"/>
</dbReference>
<reference evidence="15 16" key="1">
    <citation type="submission" date="2024-03" db="EMBL/GenBank/DDBJ databases">
        <title>Human intestinal bacterial collection.</title>
        <authorList>
            <person name="Pauvert C."/>
            <person name="Hitch T.C.A."/>
            <person name="Clavel T."/>
        </authorList>
    </citation>
    <scope>NUCLEOTIDE SEQUENCE [LARGE SCALE GENOMIC DNA]</scope>
    <source>
        <strain evidence="15 16">CLA-AA-H185</strain>
    </source>
</reference>
<protein>
    <recommendedName>
        <fullName evidence="3 12">DNA replication and repair protein RecF</fullName>
    </recommendedName>
</protein>
<dbReference type="CDD" id="cd03242">
    <property type="entry name" value="ABC_RecF"/>
    <property type="match status" value="1"/>
</dbReference>
<gene>
    <name evidence="12 15" type="primary">recF</name>
    <name evidence="15" type="ORF">WMO43_13120</name>
</gene>
<keyword evidence="11 12" id="KW-0742">SOS response</keyword>
<evidence type="ECO:0000256" key="6">
    <source>
        <dbReference type="ARBA" id="ARBA00022741"/>
    </source>
</evidence>
<dbReference type="Gene3D" id="3.40.50.300">
    <property type="entry name" value="P-loop containing nucleotide triphosphate hydrolases"/>
    <property type="match status" value="1"/>
</dbReference>
<evidence type="ECO:0000313" key="16">
    <source>
        <dbReference type="Proteomes" id="UP001454489"/>
    </source>
</evidence>
<dbReference type="EMBL" id="JBBMEX010000016">
    <property type="protein sequence ID" value="MEQ2558791.1"/>
    <property type="molecule type" value="Genomic_DNA"/>
</dbReference>
<evidence type="ECO:0000256" key="8">
    <source>
        <dbReference type="ARBA" id="ARBA00022840"/>
    </source>
</evidence>
<sequence>MFIKSIELNQFRNYENLNLQFDNGTNILYGDNAQGKTNVLEAVCVSGTTKSHRGSKDKEMIRFGMEESHIKTVVEKKNMEYQIDIHMKRHKTKGIAVNKIPLKKASELFGILNIVLFSPEDLNIIKNGPSERRRFLDSELCQLDKIYLSDLAKYNKILNQRNKLLKDMIYRPDLKETLPIWDEQLLEYGRRIIRRRKTFIDELNEIVYELHRNISGSKETLILKYEPNIDDAFFQDELNRAKEKDLRYCQTSVGPHRDDMLFDVSGIDIRKYGSQGQQRTSALSLKLAEIELVKKSIHETPVLLLDDVLSELDSNRQNYLLNSIHDIQTIITCTGLDEFIRNRFEINKVFKVIDGSIFACEQEDFNEH</sequence>
<evidence type="ECO:0000256" key="1">
    <source>
        <dbReference type="ARBA" id="ARBA00004496"/>
    </source>
</evidence>
<comment type="similarity">
    <text evidence="2 12 13">Belongs to the RecF family.</text>
</comment>
<dbReference type="InterPro" id="IPR027417">
    <property type="entry name" value="P-loop_NTPase"/>
</dbReference>
<keyword evidence="9 12" id="KW-0238">DNA-binding</keyword>
<keyword evidence="5 12" id="KW-0235">DNA replication</keyword>
<dbReference type="InterPro" id="IPR018078">
    <property type="entry name" value="DNA-binding_RecF_CS"/>
</dbReference>
<comment type="subcellular location">
    <subcellularLocation>
        <location evidence="1 12 13">Cytoplasm</location>
    </subcellularLocation>
</comment>
<dbReference type="PANTHER" id="PTHR32182:SF0">
    <property type="entry name" value="DNA REPLICATION AND REPAIR PROTEIN RECF"/>
    <property type="match status" value="1"/>
</dbReference>
<dbReference type="Pfam" id="PF02463">
    <property type="entry name" value="SMC_N"/>
    <property type="match status" value="1"/>
</dbReference>
<comment type="caution">
    <text evidence="15">The sequence shown here is derived from an EMBL/GenBank/DDBJ whole genome shotgun (WGS) entry which is preliminary data.</text>
</comment>
<keyword evidence="4 12" id="KW-0963">Cytoplasm</keyword>
<keyword evidence="16" id="KW-1185">Reference proteome</keyword>
<evidence type="ECO:0000256" key="7">
    <source>
        <dbReference type="ARBA" id="ARBA00022763"/>
    </source>
</evidence>
<evidence type="ECO:0000256" key="10">
    <source>
        <dbReference type="ARBA" id="ARBA00023204"/>
    </source>
</evidence>
<evidence type="ECO:0000256" key="3">
    <source>
        <dbReference type="ARBA" id="ARBA00020170"/>
    </source>
</evidence>
<evidence type="ECO:0000256" key="13">
    <source>
        <dbReference type="RuleBase" id="RU000578"/>
    </source>
</evidence>
<evidence type="ECO:0000313" key="15">
    <source>
        <dbReference type="EMBL" id="MEQ2558791.1"/>
    </source>
</evidence>
<feature type="binding site" evidence="12">
    <location>
        <begin position="30"/>
        <end position="37"/>
    </location>
    <ligand>
        <name>ATP</name>
        <dbReference type="ChEBI" id="CHEBI:30616"/>
    </ligand>
</feature>
<evidence type="ECO:0000256" key="5">
    <source>
        <dbReference type="ARBA" id="ARBA00022705"/>
    </source>
</evidence>
<organism evidence="15 16">
    <name type="scientific">Maccoyibacter intestinihominis</name>
    <dbReference type="NCBI Taxonomy" id="3133499"/>
    <lineage>
        <taxon>Bacteria</taxon>
        <taxon>Bacillati</taxon>
        <taxon>Bacillota</taxon>
        <taxon>Clostridia</taxon>
        <taxon>Lachnospirales</taxon>
        <taxon>Lachnospiraceae</taxon>
        <taxon>Maccoyibacter</taxon>
    </lineage>
</organism>
<evidence type="ECO:0000256" key="4">
    <source>
        <dbReference type="ARBA" id="ARBA00022490"/>
    </source>
</evidence>
<proteinExistence type="inferred from homology"/>
<dbReference type="InterPro" id="IPR042174">
    <property type="entry name" value="RecF_2"/>
</dbReference>
<comment type="function">
    <text evidence="12 13">The RecF protein is involved in DNA metabolism; it is required for DNA replication and normal SOS inducibility. RecF binds preferentially to single-stranded, linear DNA. It also seems to bind ATP.</text>
</comment>
<name>A0ABV1HHS8_9FIRM</name>
<dbReference type="Proteomes" id="UP001454489">
    <property type="component" value="Unassembled WGS sequence"/>
</dbReference>
<dbReference type="PANTHER" id="PTHR32182">
    <property type="entry name" value="DNA REPLICATION AND REPAIR PROTEIN RECF"/>
    <property type="match status" value="1"/>
</dbReference>
<accession>A0ABV1HHS8</accession>
<keyword evidence="6 12" id="KW-0547">Nucleotide-binding</keyword>
<dbReference type="NCBIfam" id="TIGR00611">
    <property type="entry name" value="recf"/>
    <property type="match status" value="1"/>
</dbReference>
<dbReference type="InterPro" id="IPR001238">
    <property type="entry name" value="DNA-binding_RecF"/>
</dbReference>
<evidence type="ECO:0000256" key="11">
    <source>
        <dbReference type="ARBA" id="ARBA00023236"/>
    </source>
</evidence>
<dbReference type="SUPFAM" id="SSF52540">
    <property type="entry name" value="P-loop containing nucleoside triphosphate hydrolases"/>
    <property type="match status" value="1"/>
</dbReference>
<keyword evidence="7 12" id="KW-0227">DNA damage</keyword>
<evidence type="ECO:0000256" key="12">
    <source>
        <dbReference type="HAMAP-Rule" id="MF_00365"/>
    </source>
</evidence>
<keyword evidence="10 12" id="KW-0234">DNA repair</keyword>
<evidence type="ECO:0000256" key="9">
    <source>
        <dbReference type="ARBA" id="ARBA00023125"/>
    </source>
</evidence>
<dbReference type="PROSITE" id="PS00618">
    <property type="entry name" value="RECF_2"/>
    <property type="match status" value="1"/>
</dbReference>
<keyword evidence="8 12" id="KW-0067">ATP-binding</keyword>
<dbReference type="HAMAP" id="MF_00365">
    <property type="entry name" value="RecF"/>
    <property type="match status" value="1"/>
</dbReference>
<evidence type="ECO:0000256" key="2">
    <source>
        <dbReference type="ARBA" id="ARBA00008016"/>
    </source>
</evidence>
<feature type="domain" description="RecF/RecN/SMC N-terminal" evidence="14">
    <location>
        <begin position="2"/>
        <end position="334"/>
    </location>
</feature>
<dbReference type="InterPro" id="IPR003395">
    <property type="entry name" value="RecF/RecN/SMC_N"/>
</dbReference>
<evidence type="ECO:0000259" key="14">
    <source>
        <dbReference type="Pfam" id="PF02463"/>
    </source>
</evidence>